<evidence type="ECO:0000313" key="2">
    <source>
        <dbReference type="EMBL" id="CAD7657365.1"/>
    </source>
</evidence>
<proteinExistence type="predicted"/>
<dbReference type="Proteomes" id="UP000728032">
    <property type="component" value="Unassembled WGS sequence"/>
</dbReference>
<organism evidence="2">
    <name type="scientific">Oppiella nova</name>
    <dbReference type="NCBI Taxonomy" id="334625"/>
    <lineage>
        <taxon>Eukaryota</taxon>
        <taxon>Metazoa</taxon>
        <taxon>Ecdysozoa</taxon>
        <taxon>Arthropoda</taxon>
        <taxon>Chelicerata</taxon>
        <taxon>Arachnida</taxon>
        <taxon>Acari</taxon>
        <taxon>Acariformes</taxon>
        <taxon>Sarcoptiformes</taxon>
        <taxon>Oribatida</taxon>
        <taxon>Brachypylina</taxon>
        <taxon>Oppioidea</taxon>
        <taxon>Oppiidae</taxon>
        <taxon>Oppiella</taxon>
    </lineage>
</organism>
<feature type="region of interest" description="Disordered" evidence="1">
    <location>
        <begin position="146"/>
        <end position="170"/>
    </location>
</feature>
<feature type="compositionally biased region" description="Basic and acidic residues" evidence="1">
    <location>
        <begin position="159"/>
        <end position="170"/>
    </location>
</feature>
<dbReference type="OrthoDB" id="6513967at2759"/>
<evidence type="ECO:0000313" key="3">
    <source>
        <dbReference type="Proteomes" id="UP000728032"/>
    </source>
</evidence>
<protein>
    <submittedName>
        <fullName evidence="2">Uncharacterized protein</fullName>
    </submittedName>
</protein>
<dbReference type="EMBL" id="OC927692">
    <property type="protein sequence ID" value="CAD7657365.1"/>
    <property type="molecule type" value="Genomic_DNA"/>
</dbReference>
<evidence type="ECO:0000256" key="1">
    <source>
        <dbReference type="SAM" id="MobiDB-lite"/>
    </source>
</evidence>
<reference evidence="2" key="1">
    <citation type="submission" date="2020-11" db="EMBL/GenBank/DDBJ databases">
        <authorList>
            <person name="Tran Van P."/>
        </authorList>
    </citation>
    <scope>NUCLEOTIDE SEQUENCE</scope>
</reference>
<keyword evidence="3" id="KW-1185">Reference proteome</keyword>
<feature type="compositionally biased region" description="Basic and acidic residues" evidence="1">
    <location>
        <begin position="1"/>
        <end position="15"/>
    </location>
</feature>
<feature type="region of interest" description="Disordered" evidence="1">
    <location>
        <begin position="1"/>
        <end position="37"/>
    </location>
</feature>
<dbReference type="EMBL" id="CAJPVJ010012867">
    <property type="protein sequence ID" value="CAG2174551.1"/>
    <property type="molecule type" value="Genomic_DNA"/>
</dbReference>
<name>A0A7R9QSY6_9ACAR</name>
<dbReference type="AlphaFoldDB" id="A0A7R9QSY6"/>
<accession>A0A7R9QSY6</accession>
<sequence>MNSRRGDGSDGRGEGYDPFWESDTSMPPADPPKVIIHQRSPDVPEDVYRHVFGTNPPEGYKPPIPPPPLPPNSYHKKPKYWQTRGTGHMEPVNRASFLFVVAVSFGVYLLDRFSDAPQRWGDRLGTHSTLEERETRERNNLMFSRLMSDGMPADEMEVSPDKSRYRNPRHRDEKVRWDLREVDKRVMGIRDMKNPFEI</sequence>
<gene>
    <name evidence="2" type="ORF">ONB1V03_LOCUS13995</name>
</gene>